<keyword evidence="2" id="KW-0472">Membrane</keyword>
<dbReference type="EMBL" id="JATAAI010000004">
    <property type="protein sequence ID" value="KAK1746371.1"/>
    <property type="molecule type" value="Genomic_DNA"/>
</dbReference>
<dbReference type="AlphaFoldDB" id="A0AAD8YJM8"/>
<feature type="region of interest" description="Disordered" evidence="1">
    <location>
        <begin position="40"/>
        <end position="65"/>
    </location>
</feature>
<evidence type="ECO:0000313" key="3">
    <source>
        <dbReference type="EMBL" id="KAK1746371.1"/>
    </source>
</evidence>
<proteinExistence type="predicted"/>
<dbReference type="PANTHER" id="PTHR33802">
    <property type="entry name" value="SI:CH211-161H7.5-RELATED"/>
    <property type="match status" value="1"/>
</dbReference>
<dbReference type="Proteomes" id="UP001224775">
    <property type="component" value="Unassembled WGS sequence"/>
</dbReference>
<feature type="transmembrane region" description="Helical" evidence="2">
    <location>
        <begin position="204"/>
        <end position="232"/>
    </location>
</feature>
<dbReference type="PANTHER" id="PTHR33802:SF1">
    <property type="entry name" value="XK-RELATED PROTEIN"/>
    <property type="match status" value="1"/>
</dbReference>
<reference evidence="3" key="1">
    <citation type="submission" date="2023-06" db="EMBL/GenBank/DDBJ databases">
        <title>Survivors Of The Sea: Transcriptome response of Skeletonema marinoi to long-term dormancy.</title>
        <authorList>
            <person name="Pinder M.I.M."/>
            <person name="Kourtchenko O."/>
            <person name="Robertson E.K."/>
            <person name="Larsson T."/>
            <person name="Maumus F."/>
            <person name="Osuna-Cruz C.M."/>
            <person name="Vancaester E."/>
            <person name="Stenow R."/>
            <person name="Vandepoele K."/>
            <person name="Ploug H."/>
            <person name="Bruchert V."/>
            <person name="Godhe A."/>
            <person name="Topel M."/>
        </authorList>
    </citation>
    <scope>NUCLEOTIDE SEQUENCE</scope>
    <source>
        <strain evidence="3">R05AC</strain>
    </source>
</reference>
<protein>
    <submittedName>
        <fullName evidence="3">Uncharacterized protein</fullName>
    </submittedName>
</protein>
<comment type="caution">
    <text evidence="3">The sequence shown here is derived from an EMBL/GenBank/DDBJ whole genome shotgun (WGS) entry which is preliminary data.</text>
</comment>
<organism evidence="3 4">
    <name type="scientific">Skeletonema marinoi</name>
    <dbReference type="NCBI Taxonomy" id="267567"/>
    <lineage>
        <taxon>Eukaryota</taxon>
        <taxon>Sar</taxon>
        <taxon>Stramenopiles</taxon>
        <taxon>Ochrophyta</taxon>
        <taxon>Bacillariophyta</taxon>
        <taxon>Coscinodiscophyceae</taxon>
        <taxon>Thalassiosirophycidae</taxon>
        <taxon>Thalassiosirales</taxon>
        <taxon>Skeletonemataceae</taxon>
        <taxon>Skeletonema</taxon>
        <taxon>Skeletonema marinoi-dohrnii complex</taxon>
    </lineage>
</organism>
<keyword evidence="4" id="KW-1185">Reference proteome</keyword>
<evidence type="ECO:0000256" key="1">
    <source>
        <dbReference type="SAM" id="MobiDB-lite"/>
    </source>
</evidence>
<keyword evidence="2" id="KW-1133">Transmembrane helix</keyword>
<evidence type="ECO:0000313" key="4">
    <source>
        <dbReference type="Proteomes" id="UP001224775"/>
    </source>
</evidence>
<gene>
    <name evidence="3" type="ORF">QTG54_002978</name>
</gene>
<keyword evidence="2" id="KW-0812">Transmembrane</keyword>
<evidence type="ECO:0000256" key="2">
    <source>
        <dbReference type="SAM" id="Phobius"/>
    </source>
</evidence>
<sequence length="281" mass="29113">MAGLPALDAILSTTSLAALKFINTAAFALNVGAVSVPGRLDGQQDDEMRKGEINPSKPNANETASGVYGRNRCRTLVDPSGWAFAIWGPIYLGETAFIATQLLSSHADAVIPGMTAPFPLVRIFRPSYLGDGMKKYISAGMLAGTAYSLSLVLEAGNAAAAANPAFHAWMLTPFRSYLVNLNGSLASDSTSSPRAMTALGHSSALAATALGVGVTVAMSAPVYGMTLAWALAACADGMKKRKAAHSEHDEKILGAAANVQRKLCLAGSFACLSTALYTALL</sequence>
<name>A0AAD8YJM8_9STRA</name>
<accession>A0AAD8YJM8</accession>